<gene>
    <name evidence="2" type="ordered locus">Mpet_2301</name>
</gene>
<evidence type="ECO:0000313" key="3">
    <source>
        <dbReference type="Proteomes" id="UP000006565"/>
    </source>
</evidence>
<keyword evidence="1" id="KW-1133">Transmembrane helix</keyword>
<organism evidence="2 3">
    <name type="scientific">Methanolacinia petrolearia (strain DSM 11571 / OCM 486 / SEBR 4847)</name>
    <name type="common">Methanoplanus petrolearius</name>
    <dbReference type="NCBI Taxonomy" id="679926"/>
    <lineage>
        <taxon>Archaea</taxon>
        <taxon>Methanobacteriati</taxon>
        <taxon>Methanobacteriota</taxon>
        <taxon>Stenosarchaea group</taxon>
        <taxon>Methanomicrobia</taxon>
        <taxon>Methanomicrobiales</taxon>
        <taxon>Methanomicrobiaceae</taxon>
        <taxon>Methanolacinia</taxon>
    </lineage>
</organism>
<accession>E1RD65</accession>
<feature type="transmembrane region" description="Helical" evidence="1">
    <location>
        <begin position="44"/>
        <end position="66"/>
    </location>
</feature>
<keyword evidence="3" id="KW-1185">Reference proteome</keyword>
<evidence type="ECO:0000256" key="1">
    <source>
        <dbReference type="SAM" id="Phobius"/>
    </source>
</evidence>
<keyword evidence="1" id="KW-0472">Membrane</keyword>
<sequence length="80" mass="8729">MIDILQTPAMLAGLAGGVLTVSQRRKYRKAGYCSWIFGNTLWTISGFFTGNVNLIVQFAFFAVLALKGVRLNAGDDQNSN</sequence>
<dbReference type="EMBL" id="CP002117">
    <property type="protein sequence ID" value="ADN37048.1"/>
    <property type="molecule type" value="Genomic_DNA"/>
</dbReference>
<protein>
    <submittedName>
        <fullName evidence="2">Uncharacterized protein</fullName>
    </submittedName>
</protein>
<dbReference type="Proteomes" id="UP000006565">
    <property type="component" value="Chromosome"/>
</dbReference>
<reference evidence="2 3" key="1">
    <citation type="journal article" date="2010" name="Stand. Genomic Sci.">
        <title>Complete genome sequence of Methanoplanus petrolearius type strain (SEBR 4847).</title>
        <authorList>
            <person name="Brambilla E."/>
            <person name="Djao O.D."/>
            <person name="Daligault H."/>
            <person name="Lapidus A."/>
            <person name="Lucas S."/>
            <person name="Hammon N."/>
            <person name="Nolan M."/>
            <person name="Tice H."/>
            <person name="Cheng J.F."/>
            <person name="Han C."/>
            <person name="Tapia R."/>
            <person name="Goodwin L."/>
            <person name="Pitluck S."/>
            <person name="Liolios K."/>
            <person name="Ivanova N."/>
            <person name="Mavromatis K."/>
            <person name="Mikhailova N."/>
            <person name="Pati A."/>
            <person name="Chen A."/>
            <person name="Palaniappan K."/>
            <person name="Land M."/>
            <person name="Hauser L."/>
            <person name="Chang Y.J."/>
            <person name="Jeffries C.D."/>
            <person name="Rohde M."/>
            <person name="Spring S."/>
            <person name="Sikorski J."/>
            <person name="Goker M."/>
            <person name="Woyke T."/>
            <person name="Bristow J."/>
            <person name="Eisen J.A."/>
            <person name="Markowitz V."/>
            <person name="Hugenholtz P."/>
            <person name="Kyrpides N.C."/>
            <person name="Klenk H.P."/>
        </authorList>
    </citation>
    <scope>NUCLEOTIDE SEQUENCE [LARGE SCALE GENOMIC DNA]</scope>
    <source>
        <strain evidence="3">DSM 11571 / OCM 486 / SEBR 4847</strain>
    </source>
</reference>
<dbReference type="KEGG" id="mpi:Mpet_2301"/>
<dbReference type="STRING" id="679926.Mpet_2301"/>
<dbReference type="HOGENOM" id="CLU_2581467_0_0_2"/>
<dbReference type="AlphaFoldDB" id="E1RD65"/>
<evidence type="ECO:0000313" key="2">
    <source>
        <dbReference type="EMBL" id="ADN37048.1"/>
    </source>
</evidence>
<name>E1RD65_METP4</name>
<proteinExistence type="predicted"/>
<keyword evidence="1" id="KW-0812">Transmembrane</keyword>